<dbReference type="SUPFAM" id="SSF102114">
    <property type="entry name" value="Radical SAM enzymes"/>
    <property type="match status" value="1"/>
</dbReference>
<comment type="caution">
    <text evidence="1">The sequence shown here is derived from an EMBL/GenBank/DDBJ whole genome shotgun (WGS) entry which is preliminary data.</text>
</comment>
<gene>
    <name evidence="1" type="ORF">SAMN05216495_10867</name>
</gene>
<protein>
    <submittedName>
        <fullName evidence="1">Oxygen-independent coproporphyrinogen-3 oxidase</fullName>
    </submittedName>
</protein>
<dbReference type="EMBL" id="FNOP01000008">
    <property type="protein sequence ID" value="SDW90442.1"/>
    <property type="molecule type" value="Genomic_DNA"/>
</dbReference>
<organism evidence="1 2">
    <name type="scientific">Acidaminococcus fermentans</name>
    <dbReference type="NCBI Taxonomy" id="905"/>
    <lineage>
        <taxon>Bacteria</taxon>
        <taxon>Bacillati</taxon>
        <taxon>Bacillota</taxon>
        <taxon>Negativicutes</taxon>
        <taxon>Acidaminococcales</taxon>
        <taxon>Acidaminococcaceae</taxon>
        <taxon>Acidaminococcus</taxon>
    </lineage>
</organism>
<reference evidence="1 2" key="1">
    <citation type="submission" date="2016-10" db="EMBL/GenBank/DDBJ databases">
        <authorList>
            <person name="Varghese N."/>
            <person name="Submissions S."/>
        </authorList>
    </citation>
    <scope>NUCLEOTIDE SEQUENCE [LARGE SCALE GENOMIC DNA]</scope>
    <source>
        <strain evidence="1 2">WCC6</strain>
    </source>
</reference>
<dbReference type="AlphaFoldDB" id="A0A1H2XBY1"/>
<dbReference type="Proteomes" id="UP000182379">
    <property type="component" value="Unassembled WGS sequence"/>
</dbReference>
<evidence type="ECO:0000313" key="2">
    <source>
        <dbReference type="Proteomes" id="UP000182379"/>
    </source>
</evidence>
<proteinExistence type="predicted"/>
<evidence type="ECO:0000313" key="1">
    <source>
        <dbReference type="EMBL" id="SDW90442.1"/>
    </source>
</evidence>
<dbReference type="InterPro" id="IPR058240">
    <property type="entry name" value="rSAM_sf"/>
</dbReference>
<name>A0A1H2XBY1_ACIFE</name>
<sequence>MIKLKKRGNLSPAATTKEQTAMFAFGKKYLDALGYKRLSFCHWSRNNRERSLYNTLARGGVHLFPFGCGAGGHVDGISTMLHRTLPMYEKMVSAGQKPLMFLQQESPYARIADRIQAQLNQCRLDLEDLARMDSRLSDLQWLGDLWEEYGLWKHNGYLYHLTEAGQFWEVNMTQTVLECVELLMEGAEQGKAAEARVAEQG</sequence>
<accession>A0A1H2XBY1</accession>